<evidence type="ECO:0000256" key="1">
    <source>
        <dbReference type="ARBA" id="ARBA00022679"/>
    </source>
</evidence>
<evidence type="ECO:0000256" key="5">
    <source>
        <dbReference type="ARBA" id="ARBA00034545"/>
    </source>
</evidence>
<dbReference type="OrthoDB" id="253297at2157"/>
<dbReference type="PANTHER" id="PTHR43675">
    <property type="entry name" value="ARSENITE METHYLTRANSFERASE"/>
    <property type="match status" value="1"/>
</dbReference>
<dbReference type="EC" id="2.1.1.137" evidence="4"/>
<evidence type="ECO:0000256" key="9">
    <source>
        <dbReference type="SAM" id="MobiDB-lite"/>
    </source>
</evidence>
<proteinExistence type="inferred from homology"/>
<evidence type="ECO:0000256" key="7">
    <source>
        <dbReference type="ARBA" id="ARBA00047943"/>
    </source>
</evidence>
<dbReference type="Proteomes" id="UP000471521">
    <property type="component" value="Unassembled WGS sequence"/>
</dbReference>
<dbReference type="InterPro" id="IPR025714">
    <property type="entry name" value="Methyltranfer_dom"/>
</dbReference>
<comment type="catalytic activity">
    <reaction evidence="6">
        <text>arsenic triglutathione + [thioredoxin]-dithiol + S-adenosyl-L-methionine + 2 H2O = methylarsonous acid + [thioredoxin]-disulfide + 3 glutathione + S-adenosyl-L-homocysteine + H(+)</text>
        <dbReference type="Rhea" id="RHEA:69460"/>
        <dbReference type="Rhea" id="RHEA-COMP:10698"/>
        <dbReference type="Rhea" id="RHEA-COMP:10700"/>
        <dbReference type="ChEBI" id="CHEBI:15377"/>
        <dbReference type="ChEBI" id="CHEBI:15378"/>
        <dbReference type="ChEBI" id="CHEBI:17826"/>
        <dbReference type="ChEBI" id="CHEBI:29950"/>
        <dbReference type="ChEBI" id="CHEBI:50058"/>
        <dbReference type="ChEBI" id="CHEBI:57856"/>
        <dbReference type="ChEBI" id="CHEBI:57925"/>
        <dbReference type="ChEBI" id="CHEBI:59789"/>
        <dbReference type="ChEBI" id="CHEBI:183640"/>
        <dbReference type="EC" id="2.1.1.137"/>
    </reaction>
</comment>
<dbReference type="Gene3D" id="3.40.50.150">
    <property type="entry name" value="Vaccinia Virus protein VP39"/>
    <property type="match status" value="1"/>
</dbReference>
<protein>
    <recommendedName>
        <fullName evidence="5">Arsenite methyltransferase</fullName>
        <ecNumber evidence="4">2.1.1.137</ecNumber>
    </recommendedName>
</protein>
<evidence type="ECO:0000256" key="3">
    <source>
        <dbReference type="ARBA" id="ARBA00034487"/>
    </source>
</evidence>
<keyword evidence="11" id="KW-0489">Methyltransferase</keyword>
<evidence type="ECO:0000256" key="4">
    <source>
        <dbReference type="ARBA" id="ARBA00034521"/>
    </source>
</evidence>
<dbReference type="GO" id="GO:0030791">
    <property type="term" value="F:arsenite methyltransferase activity"/>
    <property type="evidence" value="ECO:0007669"/>
    <property type="project" value="UniProtKB-EC"/>
</dbReference>
<gene>
    <name evidence="11" type="primary">arsM</name>
    <name evidence="11" type="ORF">GRX66_09285</name>
</gene>
<dbReference type="AlphaFoldDB" id="A0A6B0SG97"/>
<accession>A0A6B0SG97</accession>
<comment type="similarity">
    <text evidence="3">Belongs to the methyltransferase superfamily. Arsenite methyltransferase family.</text>
</comment>
<dbReference type="GO" id="GO:0032259">
    <property type="term" value="P:methylation"/>
    <property type="evidence" value="ECO:0007669"/>
    <property type="project" value="UniProtKB-KW"/>
</dbReference>
<keyword evidence="2" id="KW-0949">S-adenosyl-L-methionine</keyword>
<evidence type="ECO:0000256" key="2">
    <source>
        <dbReference type="ARBA" id="ARBA00022691"/>
    </source>
</evidence>
<dbReference type="RefSeq" id="WP_159526307.1">
    <property type="nucleotide sequence ID" value="NZ_WUUU01000063.1"/>
</dbReference>
<dbReference type="InterPro" id="IPR026669">
    <property type="entry name" value="Arsenite_MeTrfase-like"/>
</dbReference>
<feature type="region of interest" description="Disordered" evidence="9">
    <location>
        <begin position="1"/>
        <end position="33"/>
    </location>
</feature>
<dbReference type="EMBL" id="WUUU01000063">
    <property type="protein sequence ID" value="MXR20784.1"/>
    <property type="molecule type" value="Genomic_DNA"/>
</dbReference>
<reference evidence="11 12" key="1">
    <citation type="submission" date="2019-12" db="EMBL/GenBank/DDBJ databases">
        <title>Isolation and characterization of three novel carbon monoxide-oxidizing members of Halobacteria from salione crusts and soils.</title>
        <authorList>
            <person name="Myers M.R."/>
            <person name="King G.M."/>
        </authorList>
    </citation>
    <scope>NUCLEOTIDE SEQUENCE [LARGE SCALE GENOMIC DNA]</scope>
    <source>
        <strain evidence="11 12">PCN9</strain>
    </source>
</reference>
<evidence type="ECO:0000259" key="10">
    <source>
        <dbReference type="Pfam" id="PF13847"/>
    </source>
</evidence>
<name>A0A6B0SG97_9EURY</name>
<comment type="caution">
    <text evidence="11">The sequence shown here is derived from an EMBL/GenBank/DDBJ whole genome shotgun (WGS) entry which is preliminary data.</text>
</comment>
<feature type="domain" description="Methyltransferase" evidence="10">
    <location>
        <begin position="115"/>
        <end position="261"/>
    </location>
</feature>
<keyword evidence="12" id="KW-1185">Reference proteome</keyword>
<evidence type="ECO:0000313" key="12">
    <source>
        <dbReference type="Proteomes" id="UP000471521"/>
    </source>
</evidence>
<evidence type="ECO:0000256" key="8">
    <source>
        <dbReference type="ARBA" id="ARBA00048428"/>
    </source>
</evidence>
<comment type="catalytic activity">
    <reaction evidence="8">
        <text>arsenic triglutathione + 3 [thioredoxin]-dithiol + 3 S-adenosyl-L-methionine = trimethylarsine + 3 [thioredoxin]-disulfide + 3 glutathione + 3 S-adenosyl-L-homocysteine + 3 H(+)</text>
        <dbReference type="Rhea" id="RHEA:69432"/>
        <dbReference type="Rhea" id="RHEA-COMP:10698"/>
        <dbReference type="Rhea" id="RHEA-COMP:10700"/>
        <dbReference type="ChEBI" id="CHEBI:15378"/>
        <dbReference type="ChEBI" id="CHEBI:27130"/>
        <dbReference type="ChEBI" id="CHEBI:29950"/>
        <dbReference type="ChEBI" id="CHEBI:50058"/>
        <dbReference type="ChEBI" id="CHEBI:57856"/>
        <dbReference type="ChEBI" id="CHEBI:57925"/>
        <dbReference type="ChEBI" id="CHEBI:59789"/>
        <dbReference type="ChEBI" id="CHEBI:183640"/>
        <dbReference type="EC" id="2.1.1.137"/>
    </reaction>
</comment>
<dbReference type="InterPro" id="IPR029063">
    <property type="entry name" value="SAM-dependent_MTases_sf"/>
</dbReference>
<dbReference type="NCBIfam" id="NF008823">
    <property type="entry name" value="PRK11873.1"/>
    <property type="match status" value="1"/>
</dbReference>
<sequence length="297" mass="29922">MSERRSSDGTEDSEGVTDTAVDSGADDRRGAVRDRYGAVVEGSGGCCTSQSTVAEGVPTANGAAGEPDCCGSDAGGGADAAARAIGYEDGDLGAAPDGANLGLGCGNPQAIAALEDGEDVLDLGSGGGFDCFLAARAVGPDGRVVGVDMTPEMVDTARENAADSDLDNVEFRLGEIEHLPVADESVDVVISNCVVNLSPDKARAFREAYRVLRPGGRLAISDLVAVDDIPAAVREDPDAVAACVGGAAAPDTLEGLLAEAGFEAVSVELEDDGADWSDTRPGTFVASATIEARKPTS</sequence>
<evidence type="ECO:0000256" key="6">
    <source>
        <dbReference type="ARBA" id="ARBA00047941"/>
    </source>
</evidence>
<keyword evidence="1 11" id="KW-0808">Transferase</keyword>
<dbReference type="Pfam" id="PF13847">
    <property type="entry name" value="Methyltransf_31"/>
    <property type="match status" value="1"/>
</dbReference>
<organism evidence="11 12">
    <name type="scientific">Halobacterium bonnevillei</name>
    <dbReference type="NCBI Taxonomy" id="2692200"/>
    <lineage>
        <taxon>Archaea</taxon>
        <taxon>Methanobacteriati</taxon>
        <taxon>Methanobacteriota</taxon>
        <taxon>Stenosarchaea group</taxon>
        <taxon>Halobacteria</taxon>
        <taxon>Halobacteriales</taxon>
        <taxon>Halobacteriaceae</taxon>
        <taxon>Halobacterium</taxon>
    </lineage>
</organism>
<dbReference type="SUPFAM" id="SSF53335">
    <property type="entry name" value="S-adenosyl-L-methionine-dependent methyltransferases"/>
    <property type="match status" value="1"/>
</dbReference>
<dbReference type="CDD" id="cd02440">
    <property type="entry name" value="AdoMet_MTases"/>
    <property type="match status" value="1"/>
</dbReference>
<comment type="catalytic activity">
    <reaction evidence="7">
        <text>arsenic triglutathione + 2 [thioredoxin]-dithiol + 2 S-adenosyl-L-methionine + H2O = dimethylarsinous acid + 2 [thioredoxin]-disulfide + 3 glutathione + 2 S-adenosyl-L-homocysteine + 2 H(+)</text>
        <dbReference type="Rhea" id="RHEA:69464"/>
        <dbReference type="Rhea" id="RHEA-COMP:10698"/>
        <dbReference type="Rhea" id="RHEA-COMP:10700"/>
        <dbReference type="ChEBI" id="CHEBI:15377"/>
        <dbReference type="ChEBI" id="CHEBI:15378"/>
        <dbReference type="ChEBI" id="CHEBI:23808"/>
        <dbReference type="ChEBI" id="CHEBI:29950"/>
        <dbReference type="ChEBI" id="CHEBI:50058"/>
        <dbReference type="ChEBI" id="CHEBI:57856"/>
        <dbReference type="ChEBI" id="CHEBI:57925"/>
        <dbReference type="ChEBI" id="CHEBI:59789"/>
        <dbReference type="ChEBI" id="CHEBI:183640"/>
        <dbReference type="EC" id="2.1.1.137"/>
    </reaction>
</comment>
<evidence type="ECO:0000313" key="11">
    <source>
        <dbReference type="EMBL" id="MXR20784.1"/>
    </source>
</evidence>
<dbReference type="PANTHER" id="PTHR43675:SF8">
    <property type="entry name" value="ARSENITE METHYLTRANSFERASE"/>
    <property type="match status" value="1"/>
</dbReference>